<dbReference type="OrthoDB" id="5476at2"/>
<name>A0A1H6J2J3_MAGFU</name>
<dbReference type="AlphaFoldDB" id="A0A1H6J2J3"/>
<dbReference type="RefSeq" id="WP_074769929.1">
    <property type="nucleotide sequence ID" value="NZ_FNWO01000014.1"/>
</dbReference>
<gene>
    <name evidence="1" type="ORF">SAMN04244559_02955</name>
</gene>
<accession>A0A1H6J2J3</accession>
<dbReference type="EMBL" id="FNWO01000014">
    <property type="protein sequence ID" value="SEH56249.1"/>
    <property type="molecule type" value="Genomic_DNA"/>
</dbReference>
<reference evidence="2" key="1">
    <citation type="submission" date="2016-10" db="EMBL/GenBank/DDBJ databases">
        <authorList>
            <person name="Varghese N."/>
            <person name="Submissions S."/>
        </authorList>
    </citation>
    <scope>NUCLEOTIDE SEQUENCE [LARGE SCALE GENOMIC DNA]</scope>
    <source>
        <strain evidence="2">DSM 13234</strain>
    </source>
</reference>
<evidence type="ECO:0000313" key="1">
    <source>
        <dbReference type="EMBL" id="SEH56249.1"/>
    </source>
</evidence>
<protein>
    <submittedName>
        <fullName evidence="1">Uncharacterized protein</fullName>
    </submittedName>
</protein>
<dbReference type="Proteomes" id="UP000182983">
    <property type="component" value="Unassembled WGS sequence"/>
</dbReference>
<proteinExistence type="predicted"/>
<organism evidence="1 2">
    <name type="scientific">Magnetospirillum fulvum</name>
    <name type="common">Rhodospirillum fulvum</name>
    <dbReference type="NCBI Taxonomy" id="1082"/>
    <lineage>
        <taxon>Bacteria</taxon>
        <taxon>Pseudomonadati</taxon>
        <taxon>Pseudomonadota</taxon>
        <taxon>Alphaproteobacteria</taxon>
        <taxon>Rhodospirillales</taxon>
        <taxon>Rhodospirillaceae</taxon>
        <taxon>Magnetospirillum</taxon>
    </lineage>
</organism>
<keyword evidence="2" id="KW-1185">Reference proteome</keyword>
<evidence type="ECO:0000313" key="2">
    <source>
        <dbReference type="Proteomes" id="UP000182983"/>
    </source>
</evidence>
<sequence>MTARTLRFRPLRGSGLARIGADALGRLAVSKLGRRLGLAPRWLNHRLDRVESRLDVLSA</sequence>